<feature type="domain" description="SidC lipid-binding" evidence="3">
    <location>
        <begin position="605"/>
        <end position="730"/>
    </location>
</feature>
<dbReference type="EMBL" id="DACWOD010000002">
    <property type="protein sequence ID" value="HAU2395371.1"/>
    <property type="molecule type" value="Genomic_DNA"/>
</dbReference>
<dbReference type="InterPro" id="IPR048697">
    <property type="entry name" value="SidC_C"/>
</dbReference>
<evidence type="ECO:0000313" key="5">
    <source>
        <dbReference type="Proteomes" id="UP000863577"/>
    </source>
</evidence>
<feature type="domain" description="SidC N-terminal" evidence="1">
    <location>
        <begin position="8"/>
        <end position="506"/>
    </location>
</feature>
<gene>
    <name evidence="4" type="primary">sdcA</name>
    <name evidence="4" type="ORF">JBK99_03370</name>
</gene>
<feature type="domain" description="SidC C-terminal" evidence="2">
    <location>
        <begin position="736"/>
        <end position="858"/>
    </location>
</feature>
<evidence type="ECO:0000313" key="4">
    <source>
        <dbReference type="EMBL" id="HAU2395371.1"/>
    </source>
</evidence>
<comment type="caution">
    <text evidence="4">The sequence shown here is derived from an EMBL/GenBank/DDBJ whole genome shotgun (WGS) entry which is preliminary data.</text>
</comment>
<dbReference type="RefSeq" id="WP_072402294.1">
    <property type="nucleotide sequence ID" value="NZ_AP024961.1"/>
</dbReference>
<proteinExistence type="predicted"/>
<sequence>MMNMVDKIKFKEPERCEYLHIDKDNKVHILLPIVGGDEIGLDNTCETTGELLAFFYGKTHGGTKYSAEHHLNEYKKNLEDDIKAIGVQRKISPNAYEDLLKEKKERLEQIEKYIDLIKVLKEKFDEQREIDKLRTEGIPQLPSGVKEVIQSSENAFALRLSPDRPDSFTRFDNPLFSLKRNRSQYEAGGYQRATDGLGARLRSELLPPDKDTPIVFNKKSLKDKIVDSVLAQLDKDFNTKDGDRNQKFEDIKKLVLEEYKKIDSELQVDEDTYHQPLNLDYLENIACTLDDNSTAKDWVYGIIGATTEADYWPKKESESGTEKVSVFYEKQKEIKFESDTNTMSIKVQYLLAEINFYCKTNKLSDANFGEFFDKEPHATEVAKRVKEGLVQGAEIEPIIYNYINSHYAELGLTSQLSSKQQEEITEKFTQRYHIIENSPHFDEFFVADPDKKGNIFSHQGRMSCHFLDFFARQTKGKHPLGDLAGHQEALQAGTSNRLHHKNEVVAQGYEKLDQFKKEVVKLLAESKPKELLDYLVATSPTGAPNYSMLSKETQNYIAYNRNWPAIQTELEKTTDIPENQKQDLVRLLSRNNLQHENLSAITWSKYSSKPLLDVELNKIAEGLDLTAKIYNEKRKSEWFKGSRNEARKTQCEELQRVSQEINALLQSESLTKSQVLEKVLNSIEALDKIDRDISAEYNLFKSTLQKEVQSFREQLKDICQLDNYAFKSTKLDEIISLEMEEQFQMIKDPAVQQIVRDLPSHCHNNEVIEFFMTLNPEEAAKVASYLSLEYREINKSTDKAKLLNEDIPNLFKEVNMQLLSKLKEDSVLGEGVYEKLAQLADKIPPEHFTRNNIRKWSANPEKLEESNLGELLKSSDSSLSEMARKYRETINEMTGRNEPPRETVRHTI</sequence>
<evidence type="ECO:0000259" key="3">
    <source>
        <dbReference type="Pfam" id="PF20892"/>
    </source>
</evidence>
<dbReference type="InterPro" id="IPR041264">
    <property type="entry name" value="SidC_N"/>
</dbReference>
<organism evidence="4 5">
    <name type="scientific">Legionella pneumophila</name>
    <dbReference type="NCBI Taxonomy" id="446"/>
    <lineage>
        <taxon>Bacteria</taxon>
        <taxon>Pseudomonadati</taxon>
        <taxon>Pseudomonadota</taxon>
        <taxon>Gammaproteobacteria</taxon>
        <taxon>Legionellales</taxon>
        <taxon>Legionellaceae</taxon>
        <taxon>Legionella</taxon>
    </lineage>
</organism>
<evidence type="ECO:0000259" key="1">
    <source>
        <dbReference type="Pfam" id="PF18219"/>
    </source>
</evidence>
<dbReference type="Pfam" id="PF20892">
    <property type="entry name" value="SidC_lipid-bd"/>
    <property type="match status" value="1"/>
</dbReference>
<dbReference type="Proteomes" id="UP000863577">
    <property type="component" value="Unassembled WGS sequence"/>
</dbReference>
<accession>A0A4T1FNC9</accession>
<reference evidence="4" key="1">
    <citation type="journal article" date="2018" name="Genome Biol.">
        <title>SKESA: strategic k-mer extension for scrupulous assemblies.</title>
        <authorList>
            <person name="Souvorov A."/>
            <person name="Agarwala R."/>
            <person name="Lipman D.J."/>
        </authorList>
    </citation>
    <scope>NUCLEOTIDE SEQUENCE</scope>
    <source>
        <strain evidence="4">CL18-200174</strain>
    </source>
</reference>
<dbReference type="Pfam" id="PF20875">
    <property type="entry name" value="SidC_C"/>
    <property type="match status" value="1"/>
</dbReference>
<dbReference type="AlphaFoldDB" id="A0A4T1FNC9"/>
<name>A0A4T1FNC9_LEGPN</name>
<dbReference type="InterPro" id="IPR048699">
    <property type="entry name" value="SidC_lipid-bd"/>
</dbReference>
<protein>
    <submittedName>
        <fullName evidence="4">Dot/Icm T4SS effector SdcA</fullName>
    </submittedName>
</protein>
<reference evidence="4" key="2">
    <citation type="submission" date="2019-09" db="EMBL/GenBank/DDBJ databases">
        <authorList>
            <consortium name="NCBI Pathogen Detection Project"/>
        </authorList>
    </citation>
    <scope>NUCLEOTIDE SEQUENCE</scope>
    <source>
        <strain evidence="4">CL18-200174</strain>
    </source>
</reference>
<dbReference type="Pfam" id="PF18219">
    <property type="entry name" value="SidC_N"/>
    <property type="match status" value="1"/>
</dbReference>
<evidence type="ECO:0000259" key="2">
    <source>
        <dbReference type="Pfam" id="PF20875"/>
    </source>
</evidence>